<protein>
    <submittedName>
        <fullName evidence="3">Prolyl oligopeptidase family serine peptidase</fullName>
    </submittedName>
</protein>
<evidence type="ECO:0000259" key="2">
    <source>
        <dbReference type="Pfam" id="PF00930"/>
    </source>
</evidence>
<reference evidence="3 4" key="1">
    <citation type="submission" date="2024-10" db="EMBL/GenBank/DDBJ databases">
        <title>The Natural Products Discovery Center: Release of the First 8490 Sequenced Strains for Exploring Actinobacteria Biosynthetic Diversity.</title>
        <authorList>
            <person name="Kalkreuter E."/>
            <person name="Kautsar S.A."/>
            <person name="Yang D."/>
            <person name="Bader C.D."/>
            <person name="Teijaro C.N."/>
            <person name="Fluegel L."/>
            <person name="Davis C.M."/>
            <person name="Simpson J.R."/>
            <person name="Lauterbach L."/>
            <person name="Steele A.D."/>
            <person name="Gui C."/>
            <person name="Meng S."/>
            <person name="Li G."/>
            <person name="Viehrig K."/>
            <person name="Ye F."/>
            <person name="Su P."/>
            <person name="Kiefer A.F."/>
            <person name="Nichols A."/>
            <person name="Cepeda A.J."/>
            <person name="Yan W."/>
            <person name="Fan B."/>
            <person name="Jiang Y."/>
            <person name="Adhikari A."/>
            <person name="Zheng C.-J."/>
            <person name="Schuster L."/>
            <person name="Cowan T.M."/>
            <person name="Smanski M.J."/>
            <person name="Chevrette M.G."/>
            <person name="De Carvalho L.P.S."/>
            <person name="Shen B."/>
        </authorList>
    </citation>
    <scope>NUCLEOTIDE SEQUENCE [LARGE SCALE GENOMIC DNA]</scope>
    <source>
        <strain evidence="3 4">NPDC000087</strain>
    </source>
</reference>
<dbReference type="InterPro" id="IPR001375">
    <property type="entry name" value="Peptidase_S9_cat"/>
</dbReference>
<dbReference type="Gene3D" id="3.40.50.1820">
    <property type="entry name" value="alpha/beta hydrolase"/>
    <property type="match status" value="1"/>
</dbReference>
<feature type="domain" description="Dipeptidylpeptidase IV N-terminal" evidence="2">
    <location>
        <begin position="109"/>
        <end position="389"/>
    </location>
</feature>
<accession>A0ABW6WAT9</accession>
<dbReference type="InterPro" id="IPR050278">
    <property type="entry name" value="Serine_Prot_S9B/DPPIV"/>
</dbReference>
<dbReference type="InterPro" id="IPR029058">
    <property type="entry name" value="AB_hydrolase_fold"/>
</dbReference>
<dbReference type="Pfam" id="PF00930">
    <property type="entry name" value="DPPIV_N"/>
    <property type="match status" value="1"/>
</dbReference>
<dbReference type="Gene3D" id="2.140.10.30">
    <property type="entry name" value="Dipeptidylpeptidase IV, N-terminal domain"/>
    <property type="match status" value="1"/>
</dbReference>
<sequence>MSASYPSLLASTQRFRLGRPQRLTVTPDGRRVFFLRSRGPEDPVRCLWQLDLETGAERLLCDPFELASTAPALSAQERARRERARDQGAGIVAYGFDQDVRVIACTVGEELHLVGMRTGTVTPLPARTPLTDASISPDGAFVAYVHDGELRLIGTDGGGDRALATPEGDAITYGLAEHVAAESMERQRGYWWSPGGDRLAVARVDNGPVGTWYLSDPTQPEAPPTAHRYPAAGTDNALVTLWVYGVGGERVEVDFGWDDYEYLVDVVWDQHGLLAVLQNRPQTVLRTVAVDPENGQVSTLAETRDPAWTQIVPGVPVRTSAGALIATADLEDTRHLTVDGKPVTPAGLQVFEVHGVDGETVLFAASDEPTERHLWTWSPADGLSRVTDTPGIHSGIRTSGTTVINSATLDGHAVTVNGVTAGGVPGGGVTAGGRTVKDLSATSPVVPLVNLLQIGERALRTAVLFPTGWQGESLPVLMDPYGGPAGQRAVADRDPYYASQWFADQGFAVIIADGRGTPGRGPRWERTIHGDRSTFLLEDQIDALYGVAALHPALDLTRVAIRGWSAGGYLAALAVLRRPDVFHAAVAGAPVTDLLLYDTHWEERFLGDPRTDPIPYENGSLIGDAPRLSRPLMLIHGLRDDNVYPVHTLRLSAALLAAGRPHTVLPLPGGSHMPPGVDLLTPELIFIKDALHIA</sequence>
<name>A0ABW6WAT9_9ACTN</name>
<dbReference type="InterPro" id="IPR002469">
    <property type="entry name" value="Peptidase_S9B_N"/>
</dbReference>
<keyword evidence="4" id="KW-1185">Reference proteome</keyword>
<feature type="domain" description="Peptidase S9 prolyl oligopeptidase catalytic" evidence="1">
    <location>
        <begin position="499"/>
        <end position="673"/>
    </location>
</feature>
<dbReference type="RefSeq" id="WP_020510570.1">
    <property type="nucleotide sequence ID" value="NZ_JBIAZU010000002.1"/>
</dbReference>
<dbReference type="SUPFAM" id="SSF53474">
    <property type="entry name" value="alpha/beta-Hydrolases"/>
    <property type="match status" value="1"/>
</dbReference>
<proteinExistence type="predicted"/>
<organism evidence="3 4">
    <name type="scientific">Paractinoplanes globisporus</name>
    <dbReference type="NCBI Taxonomy" id="113565"/>
    <lineage>
        <taxon>Bacteria</taxon>
        <taxon>Bacillati</taxon>
        <taxon>Actinomycetota</taxon>
        <taxon>Actinomycetes</taxon>
        <taxon>Micromonosporales</taxon>
        <taxon>Micromonosporaceae</taxon>
        <taxon>Paractinoplanes</taxon>
    </lineage>
</organism>
<comment type="caution">
    <text evidence="3">The sequence shown here is derived from an EMBL/GenBank/DDBJ whole genome shotgun (WGS) entry which is preliminary data.</text>
</comment>
<dbReference type="EMBL" id="JBIAZU010000002">
    <property type="protein sequence ID" value="MFF5290437.1"/>
    <property type="molecule type" value="Genomic_DNA"/>
</dbReference>
<evidence type="ECO:0000259" key="1">
    <source>
        <dbReference type="Pfam" id="PF00326"/>
    </source>
</evidence>
<evidence type="ECO:0000313" key="3">
    <source>
        <dbReference type="EMBL" id="MFF5290437.1"/>
    </source>
</evidence>
<dbReference type="PANTHER" id="PTHR11731:SF193">
    <property type="entry name" value="DIPEPTIDYL PEPTIDASE 9"/>
    <property type="match status" value="1"/>
</dbReference>
<evidence type="ECO:0000313" key="4">
    <source>
        <dbReference type="Proteomes" id="UP001602245"/>
    </source>
</evidence>
<dbReference type="SUPFAM" id="SSF82171">
    <property type="entry name" value="DPP6 N-terminal domain-like"/>
    <property type="match status" value="1"/>
</dbReference>
<gene>
    <name evidence="3" type="ORF">ACFY35_13420</name>
</gene>
<dbReference type="Proteomes" id="UP001602245">
    <property type="component" value="Unassembled WGS sequence"/>
</dbReference>
<dbReference type="PANTHER" id="PTHR11731">
    <property type="entry name" value="PROTEASE FAMILY S9B,C DIPEPTIDYL-PEPTIDASE IV-RELATED"/>
    <property type="match status" value="1"/>
</dbReference>
<dbReference type="Pfam" id="PF00326">
    <property type="entry name" value="Peptidase_S9"/>
    <property type="match status" value="1"/>
</dbReference>